<dbReference type="CDD" id="cd03801">
    <property type="entry name" value="GT4_PimA-like"/>
    <property type="match status" value="1"/>
</dbReference>
<dbReference type="Pfam" id="PF13439">
    <property type="entry name" value="Glyco_transf_4"/>
    <property type="match status" value="1"/>
</dbReference>
<keyword evidence="3" id="KW-1185">Reference proteome</keyword>
<keyword evidence="2" id="KW-0328">Glycosyltransferase</keyword>
<dbReference type="PANTHER" id="PTHR12526">
    <property type="entry name" value="GLYCOSYLTRANSFERASE"/>
    <property type="match status" value="1"/>
</dbReference>
<feature type="domain" description="Glycosyltransferase subfamily 4-like N-terminal" evidence="1">
    <location>
        <begin position="28"/>
        <end position="173"/>
    </location>
</feature>
<accession>A0A3M2RLC2</accession>
<dbReference type="Gene3D" id="3.40.50.2000">
    <property type="entry name" value="Glycogen Phosphorylase B"/>
    <property type="match status" value="2"/>
</dbReference>
<name>A0A3M2RLC2_9GAMM</name>
<dbReference type="GO" id="GO:0102319">
    <property type="term" value="F:2-deoxystreptamine N-acetyl-D-glucosaminyltransferase activity"/>
    <property type="evidence" value="ECO:0007669"/>
    <property type="project" value="UniProtKB-EC"/>
</dbReference>
<dbReference type="EMBL" id="QMDL01000001">
    <property type="protein sequence ID" value="RMJ06137.1"/>
    <property type="molecule type" value="Genomic_DNA"/>
</dbReference>
<dbReference type="AlphaFoldDB" id="A0A3M2RLC2"/>
<gene>
    <name evidence="2" type="primary">neoD</name>
    <name evidence="2" type="ORF">DOQ08_00822</name>
</gene>
<dbReference type="Pfam" id="PF13692">
    <property type="entry name" value="Glyco_trans_1_4"/>
    <property type="match status" value="1"/>
</dbReference>
<organism evidence="2 3">
    <name type="scientific">Marinobacter litoralis</name>
    <dbReference type="NCBI Taxonomy" id="187981"/>
    <lineage>
        <taxon>Bacteria</taxon>
        <taxon>Pseudomonadati</taxon>
        <taxon>Pseudomonadota</taxon>
        <taxon>Gammaproteobacteria</taxon>
        <taxon>Pseudomonadales</taxon>
        <taxon>Marinobacteraceae</taxon>
        <taxon>Marinobacter</taxon>
    </lineage>
</organism>
<dbReference type="EC" id="2.4.1.283" evidence="2"/>
<dbReference type="InterPro" id="IPR028098">
    <property type="entry name" value="Glyco_trans_4-like_N"/>
</dbReference>
<dbReference type="SUPFAM" id="SSF53756">
    <property type="entry name" value="UDP-Glycosyltransferase/glycogen phosphorylase"/>
    <property type="match status" value="1"/>
</dbReference>
<reference evidence="2 3" key="1">
    <citation type="submission" date="2018-08" db="EMBL/GenBank/DDBJ databases">
        <title>Whole Genome Sequence of the Moderate Halophilic Marine Bacterium Marinobacter litoralis Sw-45.</title>
        <authorList>
            <person name="Musa H."/>
        </authorList>
    </citation>
    <scope>NUCLEOTIDE SEQUENCE [LARGE SCALE GENOMIC DNA]</scope>
    <source>
        <strain evidence="2 3">Sw-45</strain>
    </source>
</reference>
<evidence type="ECO:0000259" key="1">
    <source>
        <dbReference type="Pfam" id="PF13439"/>
    </source>
</evidence>
<evidence type="ECO:0000313" key="2">
    <source>
        <dbReference type="EMBL" id="RMJ06137.1"/>
    </source>
</evidence>
<dbReference type="Proteomes" id="UP000265903">
    <property type="component" value="Unassembled WGS sequence"/>
</dbReference>
<sequence length="372" mass="40833">MKVLMAALQPGGGIKTFLRYVYSQPCFDDCEFVLYAPDNGLSSYLNAVVGYDRIEVIPAPQNSWDFAVALRGVLKSREHDLVHSHGFGAGVLTEIVRTLSSQSPHLMTAHDVFLDSQFGGLKGKVRKLAMARLFGRIERIHTVTEDATRNFSEFFPGVRAERLKPILHGVDTDFFSQGEPADLRFELGISASTPLIGFFGRFMGQKGFRTLVDAMLAIKQEGIEPLPRVLTFGWGGFIREDYEYLTSLGLADEFVQMPGTDNMPAMIKAVDMVVMPSRWEACGLLAMEVLSAGVPLLSTDCIGLREVVAGSPTRIFPPGSAEGLSLAIKAEVADPSKDRFSDYQQTAIARFHIGRPASELRALYDELTGQAS</sequence>
<protein>
    <submittedName>
        <fullName evidence="2">2-deoxystreptamine N-acetyl-D-glucosaminyltransferase</fullName>
        <ecNumber evidence="2">2.4.1.283</ecNumber>
    </submittedName>
</protein>
<keyword evidence="2" id="KW-0808">Transferase</keyword>
<evidence type="ECO:0000313" key="3">
    <source>
        <dbReference type="Proteomes" id="UP000265903"/>
    </source>
</evidence>
<dbReference type="RefSeq" id="WP_165823605.1">
    <property type="nucleotide sequence ID" value="NZ_QMDL01000001.1"/>
</dbReference>
<proteinExistence type="predicted"/>
<comment type="caution">
    <text evidence="2">The sequence shown here is derived from an EMBL/GenBank/DDBJ whole genome shotgun (WGS) entry which is preliminary data.</text>
</comment>